<dbReference type="PATRIC" id="fig|1938.6.peg.3095"/>
<dbReference type="RefSeq" id="WP_063738246.1">
    <property type="nucleotide sequence ID" value="NZ_LGUP01000119.1"/>
</dbReference>
<protein>
    <recommendedName>
        <fullName evidence="4">Secreted protein</fullName>
    </recommendedName>
</protein>
<evidence type="ECO:0000256" key="1">
    <source>
        <dbReference type="SAM" id="SignalP"/>
    </source>
</evidence>
<evidence type="ECO:0000313" key="3">
    <source>
        <dbReference type="Proteomes" id="UP000037023"/>
    </source>
</evidence>
<name>A0A0L8KQ34_STRVR</name>
<dbReference type="EMBL" id="LGUP01000119">
    <property type="protein sequence ID" value="KOG28061.1"/>
    <property type="molecule type" value="Genomic_DNA"/>
</dbReference>
<dbReference type="OrthoDB" id="2677885at2"/>
<feature type="signal peptide" evidence="1">
    <location>
        <begin position="1"/>
        <end position="35"/>
    </location>
</feature>
<comment type="caution">
    <text evidence="2">The sequence shown here is derived from an EMBL/GenBank/DDBJ whole genome shotgun (WGS) entry which is preliminary data.</text>
</comment>
<evidence type="ECO:0008006" key="4">
    <source>
        <dbReference type="Google" id="ProtNLM"/>
    </source>
</evidence>
<reference evidence="2 3" key="1">
    <citation type="submission" date="2015-06" db="EMBL/GenBank/DDBJ databases">
        <authorList>
            <person name="Hoefler B.C."/>
            <person name="Straight P.D."/>
        </authorList>
    </citation>
    <scope>NUCLEOTIDE SEQUENCE [LARGE SCALE GENOMIC DNA]</scope>
    <source>
        <strain evidence="2 3">NRRL 3427</strain>
    </source>
</reference>
<feature type="chain" id="PRO_5005585236" description="Secreted protein" evidence="1">
    <location>
        <begin position="36"/>
        <end position="160"/>
    </location>
</feature>
<organism evidence="2 3">
    <name type="scientific">Streptomyces viridochromogenes</name>
    <dbReference type="NCBI Taxonomy" id="1938"/>
    <lineage>
        <taxon>Bacteria</taxon>
        <taxon>Bacillati</taxon>
        <taxon>Actinomycetota</taxon>
        <taxon>Actinomycetes</taxon>
        <taxon>Kitasatosporales</taxon>
        <taxon>Streptomycetaceae</taxon>
        <taxon>Streptomyces</taxon>
    </lineage>
</organism>
<dbReference type="Proteomes" id="UP000037023">
    <property type="component" value="Unassembled WGS sequence"/>
</dbReference>
<dbReference type="AlphaFoldDB" id="A0A0L8KQ34"/>
<gene>
    <name evidence="2" type="ORF">ADK34_14310</name>
</gene>
<sequence>MTIDGGILLKFRKRSAAAVIGLACASALLSSPAQANDYNVSPNQCYDAYYFKFQLFYNSDFKGSWIKFGYSEENFGAYDGTPGYLIYNFCPNRGAGSDTQVKNNAASAHNHKDYGLACVARVHFNSFQKGVWDDIPADHYKNLVNTYNENASFEWRGTQC</sequence>
<accession>A0A0L8KQ34</accession>
<proteinExistence type="predicted"/>
<keyword evidence="1" id="KW-0732">Signal</keyword>
<evidence type="ECO:0000313" key="2">
    <source>
        <dbReference type="EMBL" id="KOG28061.1"/>
    </source>
</evidence>